<dbReference type="GO" id="GO:0005634">
    <property type="term" value="C:nucleus"/>
    <property type="evidence" value="ECO:0007669"/>
    <property type="project" value="TreeGrafter"/>
</dbReference>
<dbReference type="Pfam" id="PF08059">
    <property type="entry name" value="SEP"/>
    <property type="match status" value="1"/>
</dbReference>
<dbReference type="EMBL" id="JARIHO010000039">
    <property type="protein sequence ID" value="KAJ7328311.1"/>
    <property type="molecule type" value="Genomic_DNA"/>
</dbReference>
<dbReference type="SUPFAM" id="SSF102848">
    <property type="entry name" value="NSFL1 (p97 ATPase) cofactor p47, SEP domain"/>
    <property type="match status" value="1"/>
</dbReference>
<dbReference type="AlphaFoldDB" id="A0AAD7EJ69"/>
<dbReference type="GO" id="GO:0007030">
    <property type="term" value="P:Golgi organization"/>
    <property type="evidence" value="ECO:0007669"/>
    <property type="project" value="TreeGrafter"/>
</dbReference>
<evidence type="ECO:0000256" key="1">
    <source>
        <dbReference type="SAM" id="MobiDB-lite"/>
    </source>
</evidence>
<protein>
    <recommendedName>
        <fullName evidence="2">SEP domain-containing protein</fullName>
    </recommendedName>
</protein>
<dbReference type="GO" id="GO:0043130">
    <property type="term" value="F:ubiquitin binding"/>
    <property type="evidence" value="ECO:0007669"/>
    <property type="project" value="TreeGrafter"/>
</dbReference>
<feature type="region of interest" description="Disordered" evidence="1">
    <location>
        <begin position="85"/>
        <end position="107"/>
    </location>
</feature>
<dbReference type="GO" id="GO:0043161">
    <property type="term" value="P:proteasome-mediated ubiquitin-dependent protein catabolic process"/>
    <property type="evidence" value="ECO:0007669"/>
    <property type="project" value="TreeGrafter"/>
</dbReference>
<dbReference type="PROSITE" id="PS51399">
    <property type="entry name" value="SEP"/>
    <property type="match status" value="1"/>
</dbReference>
<dbReference type="InterPro" id="IPR012989">
    <property type="entry name" value="SEP_domain"/>
</dbReference>
<accession>A0AAD7EJ69</accession>
<dbReference type="Proteomes" id="UP001218218">
    <property type="component" value="Unassembled WGS sequence"/>
</dbReference>
<proteinExistence type="predicted"/>
<feature type="domain" description="SEP" evidence="2">
    <location>
        <begin position="1"/>
        <end position="46"/>
    </location>
</feature>
<dbReference type="GO" id="GO:0031468">
    <property type="term" value="P:nuclear membrane reassembly"/>
    <property type="evidence" value="ECO:0007669"/>
    <property type="project" value="TreeGrafter"/>
</dbReference>
<comment type="caution">
    <text evidence="3">The sequence shown here is derived from an EMBL/GenBank/DDBJ whole genome shotgun (WGS) entry which is preliminary data.</text>
</comment>
<gene>
    <name evidence="3" type="ORF">DFH08DRAFT_967457</name>
</gene>
<evidence type="ECO:0000259" key="2">
    <source>
        <dbReference type="PROSITE" id="PS51399"/>
    </source>
</evidence>
<dbReference type="GO" id="GO:0061025">
    <property type="term" value="P:membrane fusion"/>
    <property type="evidence" value="ECO:0007669"/>
    <property type="project" value="TreeGrafter"/>
</dbReference>
<sequence>MRSDDPANADVLAVIHAGHAPQSILNVRPGQRVDVQVSKRTEDDHVPPPAKPFSDVVSRGAGERAEHVFRQWSAACAGPQCKHPALRGRHDAADEQHSTRPAGRSYTVGTTFPMRALDPAANARTVKEAGLGGMVVVQSRAHRRGKSGHLKRAAEVALRAGEALVPRLTALITASDRARQEQESWGTWKHVGAI</sequence>
<name>A0AAD7EJ69_9AGAR</name>
<feature type="compositionally biased region" description="Basic and acidic residues" evidence="1">
    <location>
        <begin position="88"/>
        <end position="98"/>
    </location>
</feature>
<dbReference type="GO" id="GO:0000045">
    <property type="term" value="P:autophagosome assembly"/>
    <property type="evidence" value="ECO:0007669"/>
    <property type="project" value="TreeGrafter"/>
</dbReference>
<reference evidence="3" key="1">
    <citation type="submission" date="2023-03" db="EMBL/GenBank/DDBJ databases">
        <title>Massive genome expansion in bonnet fungi (Mycena s.s.) driven by repeated elements and novel gene families across ecological guilds.</title>
        <authorList>
            <consortium name="Lawrence Berkeley National Laboratory"/>
            <person name="Harder C.B."/>
            <person name="Miyauchi S."/>
            <person name="Viragh M."/>
            <person name="Kuo A."/>
            <person name="Thoen E."/>
            <person name="Andreopoulos B."/>
            <person name="Lu D."/>
            <person name="Skrede I."/>
            <person name="Drula E."/>
            <person name="Henrissat B."/>
            <person name="Morin E."/>
            <person name="Kohler A."/>
            <person name="Barry K."/>
            <person name="LaButti K."/>
            <person name="Morin E."/>
            <person name="Salamov A."/>
            <person name="Lipzen A."/>
            <person name="Mereny Z."/>
            <person name="Hegedus B."/>
            <person name="Baldrian P."/>
            <person name="Stursova M."/>
            <person name="Weitz H."/>
            <person name="Taylor A."/>
            <person name="Grigoriev I.V."/>
            <person name="Nagy L.G."/>
            <person name="Martin F."/>
            <person name="Kauserud H."/>
        </authorList>
    </citation>
    <scope>NUCLEOTIDE SEQUENCE</scope>
    <source>
        <strain evidence="3">CBHHK002</strain>
    </source>
</reference>
<keyword evidence="4" id="KW-1185">Reference proteome</keyword>
<dbReference type="PANTHER" id="PTHR23333:SF20">
    <property type="entry name" value="NSFL1 COFACTOR P47"/>
    <property type="match status" value="1"/>
</dbReference>
<dbReference type="PANTHER" id="PTHR23333">
    <property type="entry name" value="UBX DOMAIN CONTAINING PROTEIN"/>
    <property type="match status" value="1"/>
</dbReference>
<evidence type="ECO:0000313" key="3">
    <source>
        <dbReference type="EMBL" id="KAJ7328311.1"/>
    </source>
</evidence>
<evidence type="ECO:0000313" key="4">
    <source>
        <dbReference type="Proteomes" id="UP001218218"/>
    </source>
</evidence>
<dbReference type="InterPro" id="IPR036241">
    <property type="entry name" value="NSFL1C_SEP_dom_sf"/>
</dbReference>
<dbReference type="GO" id="GO:0005829">
    <property type="term" value="C:cytosol"/>
    <property type="evidence" value="ECO:0007669"/>
    <property type="project" value="TreeGrafter"/>
</dbReference>
<dbReference type="Gene3D" id="3.30.420.210">
    <property type="entry name" value="SEP domain"/>
    <property type="match status" value="1"/>
</dbReference>
<organism evidence="3 4">
    <name type="scientific">Mycena albidolilacea</name>
    <dbReference type="NCBI Taxonomy" id="1033008"/>
    <lineage>
        <taxon>Eukaryota</taxon>
        <taxon>Fungi</taxon>
        <taxon>Dikarya</taxon>
        <taxon>Basidiomycota</taxon>
        <taxon>Agaricomycotina</taxon>
        <taxon>Agaricomycetes</taxon>
        <taxon>Agaricomycetidae</taxon>
        <taxon>Agaricales</taxon>
        <taxon>Marasmiineae</taxon>
        <taxon>Mycenaceae</taxon>
        <taxon>Mycena</taxon>
    </lineage>
</organism>